<dbReference type="Proteomes" id="UP000256269">
    <property type="component" value="Unassembled WGS sequence"/>
</dbReference>
<dbReference type="OrthoDB" id="3685309at2"/>
<feature type="domain" description="AB hydrolase-1" evidence="1">
    <location>
        <begin position="17"/>
        <end position="248"/>
    </location>
</feature>
<dbReference type="AlphaFoldDB" id="A0A3E0HNU8"/>
<sequence>MDWEITVHGPPGARHTVLLLPGGLSTAEFYAEVAAQPTLADIRLVAATLPGHGGSPPPDDPTVEACARAAAKLAADYGSDVVVGYSMGANVALEMAATEGFTGPIVLLAPSFSTPDEMLTLRVLDRLALVLGHLPYAAMLGFTDVALNAARVPPERRNVLGREVRKNNPRQLRRLFRAYLHYLRVHGSVAERLCAAGVPAWVVHAERGDGGLTAAERRTLTACPHTTVVTVPGTSWFLPNEKPELVADLILGALP</sequence>
<name>A0A3E0HNU8_9PSEU</name>
<evidence type="ECO:0000313" key="2">
    <source>
        <dbReference type="EMBL" id="REH48183.1"/>
    </source>
</evidence>
<dbReference type="GO" id="GO:0003824">
    <property type="term" value="F:catalytic activity"/>
    <property type="evidence" value="ECO:0007669"/>
    <property type="project" value="UniProtKB-ARBA"/>
</dbReference>
<evidence type="ECO:0000313" key="3">
    <source>
        <dbReference type="Proteomes" id="UP000256269"/>
    </source>
</evidence>
<dbReference type="InterPro" id="IPR050266">
    <property type="entry name" value="AB_hydrolase_sf"/>
</dbReference>
<dbReference type="GO" id="GO:0016020">
    <property type="term" value="C:membrane"/>
    <property type="evidence" value="ECO:0007669"/>
    <property type="project" value="TreeGrafter"/>
</dbReference>
<dbReference type="Pfam" id="PF12697">
    <property type="entry name" value="Abhydrolase_6"/>
    <property type="match status" value="1"/>
</dbReference>
<evidence type="ECO:0000259" key="1">
    <source>
        <dbReference type="Pfam" id="PF12697"/>
    </source>
</evidence>
<keyword evidence="3" id="KW-1185">Reference proteome</keyword>
<dbReference type="PANTHER" id="PTHR43798">
    <property type="entry name" value="MONOACYLGLYCEROL LIPASE"/>
    <property type="match status" value="1"/>
</dbReference>
<organism evidence="2 3">
    <name type="scientific">Kutzneria buriramensis</name>
    <dbReference type="NCBI Taxonomy" id="1045776"/>
    <lineage>
        <taxon>Bacteria</taxon>
        <taxon>Bacillati</taxon>
        <taxon>Actinomycetota</taxon>
        <taxon>Actinomycetes</taxon>
        <taxon>Pseudonocardiales</taxon>
        <taxon>Pseudonocardiaceae</taxon>
        <taxon>Kutzneria</taxon>
    </lineage>
</organism>
<protein>
    <submittedName>
        <fullName evidence="2">Pimeloyl-ACP methyl ester carboxylesterase</fullName>
    </submittedName>
</protein>
<dbReference type="SUPFAM" id="SSF53474">
    <property type="entry name" value="alpha/beta-Hydrolases"/>
    <property type="match status" value="1"/>
</dbReference>
<dbReference type="InterPro" id="IPR000073">
    <property type="entry name" value="AB_hydrolase_1"/>
</dbReference>
<dbReference type="RefSeq" id="WP_116174997.1">
    <property type="nucleotide sequence ID" value="NZ_CP144375.1"/>
</dbReference>
<gene>
    <name evidence="2" type="ORF">BCF44_10541</name>
</gene>
<proteinExistence type="predicted"/>
<dbReference type="EMBL" id="QUNO01000005">
    <property type="protein sequence ID" value="REH48183.1"/>
    <property type="molecule type" value="Genomic_DNA"/>
</dbReference>
<dbReference type="InterPro" id="IPR029058">
    <property type="entry name" value="AB_hydrolase_fold"/>
</dbReference>
<accession>A0A3E0HNU8</accession>
<dbReference type="PANTHER" id="PTHR43798:SF33">
    <property type="entry name" value="HYDROLASE, PUTATIVE (AFU_ORTHOLOGUE AFUA_2G14860)-RELATED"/>
    <property type="match status" value="1"/>
</dbReference>
<comment type="caution">
    <text evidence="2">The sequence shown here is derived from an EMBL/GenBank/DDBJ whole genome shotgun (WGS) entry which is preliminary data.</text>
</comment>
<dbReference type="Gene3D" id="3.40.50.1820">
    <property type="entry name" value="alpha/beta hydrolase"/>
    <property type="match status" value="1"/>
</dbReference>
<reference evidence="2 3" key="1">
    <citation type="submission" date="2018-08" db="EMBL/GenBank/DDBJ databases">
        <title>Genomic Encyclopedia of Archaeal and Bacterial Type Strains, Phase II (KMG-II): from individual species to whole genera.</title>
        <authorList>
            <person name="Goeker M."/>
        </authorList>
    </citation>
    <scope>NUCLEOTIDE SEQUENCE [LARGE SCALE GENOMIC DNA]</scope>
    <source>
        <strain evidence="2 3">DSM 45791</strain>
    </source>
</reference>